<name>A0ABZ1B175_9ACTN</name>
<accession>A0ABZ1B175</accession>
<organism evidence="2 3">
    <name type="scientific">Blastococcus brunescens</name>
    <dbReference type="NCBI Taxonomy" id="1564165"/>
    <lineage>
        <taxon>Bacteria</taxon>
        <taxon>Bacillati</taxon>
        <taxon>Actinomycetota</taxon>
        <taxon>Actinomycetes</taxon>
        <taxon>Geodermatophilales</taxon>
        <taxon>Geodermatophilaceae</taxon>
        <taxon>Blastococcus</taxon>
    </lineage>
</organism>
<proteinExistence type="predicted"/>
<feature type="domain" description="UspA" evidence="1">
    <location>
        <begin position="1"/>
        <end position="130"/>
    </location>
</feature>
<evidence type="ECO:0000313" key="2">
    <source>
        <dbReference type="EMBL" id="WRL64569.1"/>
    </source>
</evidence>
<dbReference type="EMBL" id="CP141261">
    <property type="protein sequence ID" value="WRL64569.1"/>
    <property type="molecule type" value="Genomic_DNA"/>
</dbReference>
<keyword evidence="3" id="KW-1185">Reference proteome</keyword>
<gene>
    <name evidence="2" type="ORF">U6N30_01800</name>
</gene>
<dbReference type="Gene3D" id="3.40.50.12370">
    <property type="match status" value="1"/>
</dbReference>
<dbReference type="Pfam" id="PF00582">
    <property type="entry name" value="Usp"/>
    <property type="match status" value="1"/>
</dbReference>
<dbReference type="RefSeq" id="WP_324275895.1">
    <property type="nucleotide sequence ID" value="NZ_CP141261.1"/>
</dbReference>
<protein>
    <submittedName>
        <fullName evidence="2">Universal stress protein</fullName>
    </submittedName>
</protein>
<dbReference type="SUPFAM" id="SSF52402">
    <property type="entry name" value="Adenine nucleotide alpha hydrolases-like"/>
    <property type="match status" value="1"/>
</dbReference>
<evidence type="ECO:0000259" key="1">
    <source>
        <dbReference type="Pfam" id="PF00582"/>
    </source>
</evidence>
<dbReference type="PANTHER" id="PTHR31964">
    <property type="entry name" value="ADENINE NUCLEOTIDE ALPHA HYDROLASES-LIKE SUPERFAMILY PROTEIN"/>
    <property type="match status" value="1"/>
</dbReference>
<evidence type="ECO:0000313" key="3">
    <source>
        <dbReference type="Proteomes" id="UP001324287"/>
    </source>
</evidence>
<sequence length="277" mass="29227">MVGVDGSECGLGAVRWAVREAARRGAPLRILHAAPYLGRSAADGTPPPELHRARRITAQAYTVARHTDAGVPATTEVVPGDPTSSLLRAAASARLVVLGSSATGAADEFVRAPVAVHVAARSPQPVVVVPRRRTGDVVDRPVAAVLGVGDRDDDEAVATIAAEAAGRSGVGLVVLQTRPPKRAVAGGWVDSDEEWQRRYPELRVSRTDLPAPRGDQLLGATCPAPLLVISAGSGSLLHRDLDGPHRWLLRHCTSPMVLVPPSHRRDEEPREEIIAIG</sequence>
<reference evidence="2 3" key="1">
    <citation type="submission" date="2023-12" db="EMBL/GenBank/DDBJ databases">
        <title>Blastococcus brunescens sp. nov., an actonobacterium isolated from sandstone collected in sahara desert.</title>
        <authorList>
            <person name="Gtari M."/>
            <person name="Ghodhbane F."/>
        </authorList>
    </citation>
    <scope>NUCLEOTIDE SEQUENCE [LARGE SCALE GENOMIC DNA]</scope>
    <source>
        <strain evidence="2 3">BMG 8361</strain>
    </source>
</reference>
<dbReference type="InterPro" id="IPR006016">
    <property type="entry name" value="UspA"/>
</dbReference>
<dbReference type="Proteomes" id="UP001324287">
    <property type="component" value="Chromosome"/>
</dbReference>
<dbReference type="PANTHER" id="PTHR31964:SF113">
    <property type="entry name" value="USPA DOMAIN-CONTAINING PROTEIN"/>
    <property type="match status" value="1"/>
</dbReference>